<accession>A0ABP9HUJ4</accession>
<dbReference type="Proteomes" id="UP001500466">
    <property type="component" value="Unassembled WGS sequence"/>
</dbReference>
<evidence type="ECO:0000313" key="3">
    <source>
        <dbReference type="Proteomes" id="UP001500466"/>
    </source>
</evidence>
<evidence type="ECO:0000313" key="2">
    <source>
        <dbReference type="EMBL" id="GAA4978127.1"/>
    </source>
</evidence>
<organism evidence="2 3">
    <name type="scientific">Yinghuangia aomiensis</name>
    <dbReference type="NCBI Taxonomy" id="676205"/>
    <lineage>
        <taxon>Bacteria</taxon>
        <taxon>Bacillati</taxon>
        <taxon>Actinomycetota</taxon>
        <taxon>Actinomycetes</taxon>
        <taxon>Kitasatosporales</taxon>
        <taxon>Streptomycetaceae</taxon>
        <taxon>Yinghuangia</taxon>
    </lineage>
</organism>
<gene>
    <name evidence="2" type="ORF">GCM10023205_52560</name>
</gene>
<keyword evidence="1" id="KW-1133">Transmembrane helix</keyword>
<reference evidence="3" key="1">
    <citation type="journal article" date="2019" name="Int. J. Syst. Evol. Microbiol.">
        <title>The Global Catalogue of Microorganisms (GCM) 10K type strain sequencing project: providing services to taxonomists for standard genome sequencing and annotation.</title>
        <authorList>
            <consortium name="The Broad Institute Genomics Platform"/>
            <consortium name="The Broad Institute Genome Sequencing Center for Infectious Disease"/>
            <person name="Wu L."/>
            <person name="Ma J."/>
        </authorList>
    </citation>
    <scope>NUCLEOTIDE SEQUENCE [LARGE SCALE GENOMIC DNA]</scope>
    <source>
        <strain evidence="3">JCM 17986</strain>
    </source>
</reference>
<protein>
    <submittedName>
        <fullName evidence="2">Uncharacterized protein</fullName>
    </submittedName>
</protein>
<keyword evidence="1" id="KW-0812">Transmembrane</keyword>
<keyword evidence="1" id="KW-0472">Membrane</keyword>
<comment type="caution">
    <text evidence="2">The sequence shown here is derived from an EMBL/GenBank/DDBJ whole genome shotgun (WGS) entry which is preliminary data.</text>
</comment>
<proteinExistence type="predicted"/>
<name>A0ABP9HUJ4_9ACTN</name>
<sequence>MNHILDTANGFLLVIGGLYLLFCRFFPYATCPGCEGTGRPIPGASCRRCGNAGVVLRRGHRALHRLARLVAHIVRVHREGARRKEYR</sequence>
<dbReference type="RefSeq" id="WP_345678153.1">
    <property type="nucleotide sequence ID" value="NZ_BAABHS010000019.1"/>
</dbReference>
<dbReference type="EMBL" id="BAABHS010000019">
    <property type="protein sequence ID" value="GAA4978127.1"/>
    <property type="molecule type" value="Genomic_DNA"/>
</dbReference>
<keyword evidence="3" id="KW-1185">Reference proteome</keyword>
<evidence type="ECO:0000256" key="1">
    <source>
        <dbReference type="SAM" id="Phobius"/>
    </source>
</evidence>
<dbReference type="Gene3D" id="6.20.20.10">
    <property type="match status" value="1"/>
</dbReference>
<feature type="transmembrane region" description="Helical" evidence="1">
    <location>
        <begin position="7"/>
        <end position="27"/>
    </location>
</feature>